<reference evidence="4 5" key="1">
    <citation type="submission" date="2013-07" db="EMBL/GenBank/DDBJ databases">
        <title>Sulfurimonas hongkongensis AST-10 Genome Sequencing.</title>
        <authorList>
            <person name="Cai L."/>
            <person name="Zhang T."/>
        </authorList>
    </citation>
    <scope>NUCLEOTIDE SEQUENCE [LARGE SCALE GENOMIC DNA]</scope>
    <source>
        <strain evidence="4 5">AST-10</strain>
    </source>
</reference>
<evidence type="ECO:0000256" key="2">
    <source>
        <dbReference type="SAM" id="Phobius"/>
    </source>
</evidence>
<evidence type="ECO:0000313" key="5">
    <source>
        <dbReference type="Proteomes" id="UP000015520"/>
    </source>
</evidence>
<gene>
    <name evidence="4" type="ORF">M947_06455</name>
</gene>
<dbReference type="RefSeq" id="WP_021287554.1">
    <property type="nucleotide sequence ID" value="NZ_AUPZ01000007.1"/>
</dbReference>
<dbReference type="InterPro" id="IPR002464">
    <property type="entry name" value="DNA/RNA_helicase_DEAH_CS"/>
</dbReference>
<dbReference type="Gene3D" id="3.40.50.300">
    <property type="entry name" value="P-loop containing nucleotide triphosphate hydrolases"/>
    <property type="match status" value="1"/>
</dbReference>
<keyword evidence="2" id="KW-0472">Membrane</keyword>
<keyword evidence="2" id="KW-1133">Transmembrane helix</keyword>
<protein>
    <recommendedName>
        <fullName evidence="3">Zona occludens toxin N-terminal domain-containing protein</fullName>
    </recommendedName>
</protein>
<accession>T0JNC6</accession>
<proteinExistence type="predicted"/>
<name>T0JNC6_9BACT</name>
<feature type="domain" description="Zona occludens toxin N-terminal" evidence="3">
    <location>
        <begin position="1"/>
        <end position="198"/>
    </location>
</feature>
<dbReference type="PROSITE" id="PS00690">
    <property type="entry name" value="DEAH_ATP_HELICASE"/>
    <property type="match status" value="1"/>
</dbReference>
<dbReference type="EMBL" id="AUPZ01000007">
    <property type="protein sequence ID" value="EQB39631.1"/>
    <property type="molecule type" value="Genomic_DNA"/>
</dbReference>
<dbReference type="eggNOG" id="COG0467">
    <property type="taxonomic scope" value="Bacteria"/>
</dbReference>
<sequence length="349" mass="41192">MITFLTGVPGSGKTYKAVVSIYNNFSSSKNAKPDLKKDYENCYTNINELKYKDLNNTYPLDVDDLKEKLTILHKLYKDKVTDDILIEKCKDLNIYRSLFVIDEAHNIFDVNDKVLIWWLSYHRHLYHDIFLITQNLSLIFTKYKSFSEYFYKAKPTTVSLNRNTFKYDVYINSRMSMNAKSHTEKIAKNQEVFDLYHSGDSVKASNVLIKFYVFSIFAIFAFFIIGYYIFGGDDDKLQQSQKPIQTYSKPIIKNIVDEEPLYDFKDLVLLEFKCSNTLCTSKDLTLYKKVLFHYKTTQKEHIKEIYSYYPSFTIQVIFFEISKDFLNFLKGVTKDEKDINNLNTNFFKS</sequence>
<organism evidence="4 5">
    <name type="scientific">Sulfurimonas hongkongensis</name>
    <dbReference type="NCBI Taxonomy" id="1172190"/>
    <lineage>
        <taxon>Bacteria</taxon>
        <taxon>Pseudomonadati</taxon>
        <taxon>Campylobacterota</taxon>
        <taxon>Epsilonproteobacteria</taxon>
        <taxon>Campylobacterales</taxon>
        <taxon>Sulfurimonadaceae</taxon>
        <taxon>Sulfurimonas</taxon>
    </lineage>
</organism>
<keyword evidence="1" id="KW-0378">Hydrolase</keyword>
<dbReference type="Pfam" id="PF05707">
    <property type="entry name" value="Zot"/>
    <property type="match status" value="1"/>
</dbReference>
<dbReference type="AlphaFoldDB" id="T0JNC6"/>
<dbReference type="GO" id="GO:0016787">
    <property type="term" value="F:hydrolase activity"/>
    <property type="evidence" value="ECO:0007669"/>
    <property type="project" value="UniProtKB-KW"/>
</dbReference>
<feature type="transmembrane region" description="Helical" evidence="2">
    <location>
        <begin position="211"/>
        <end position="230"/>
    </location>
</feature>
<comment type="caution">
    <text evidence="4">The sequence shown here is derived from an EMBL/GenBank/DDBJ whole genome shotgun (WGS) entry which is preliminary data.</text>
</comment>
<dbReference type="Proteomes" id="UP000015520">
    <property type="component" value="Unassembled WGS sequence"/>
</dbReference>
<dbReference type="STRING" id="1172190.M947_06455"/>
<dbReference type="OrthoDB" id="9800070at2"/>
<dbReference type="PATRIC" id="fig|1172190.3.peg.1252"/>
<dbReference type="SUPFAM" id="SSF52540">
    <property type="entry name" value="P-loop containing nucleoside triphosphate hydrolases"/>
    <property type="match status" value="1"/>
</dbReference>
<evidence type="ECO:0000259" key="3">
    <source>
        <dbReference type="Pfam" id="PF05707"/>
    </source>
</evidence>
<keyword evidence="5" id="KW-1185">Reference proteome</keyword>
<evidence type="ECO:0000256" key="1">
    <source>
        <dbReference type="ARBA" id="ARBA00022801"/>
    </source>
</evidence>
<evidence type="ECO:0000313" key="4">
    <source>
        <dbReference type="EMBL" id="EQB39631.1"/>
    </source>
</evidence>
<keyword evidence="2" id="KW-0812">Transmembrane</keyword>
<dbReference type="InterPro" id="IPR027417">
    <property type="entry name" value="P-loop_NTPase"/>
</dbReference>
<dbReference type="InterPro" id="IPR008900">
    <property type="entry name" value="Zot_N"/>
</dbReference>